<dbReference type="Proteomes" id="UP000828390">
    <property type="component" value="Unassembled WGS sequence"/>
</dbReference>
<name>A0A9D4HXV4_DREPO</name>
<proteinExistence type="predicted"/>
<gene>
    <name evidence="1" type="ORF">DPMN_043459</name>
</gene>
<keyword evidence="2" id="KW-1185">Reference proteome</keyword>
<accession>A0A9D4HXV4</accession>
<sequence length="86" mass="9814">MWLQFFLYGCSSGGPRIFGLEVLDIERFAGVATTWWVQGKALLGGPEGVQGGEALRKLHDFSHFEGFDNHFWSMIRLMHFHQSTIL</sequence>
<protein>
    <submittedName>
        <fullName evidence="1">Uncharacterized protein</fullName>
    </submittedName>
</protein>
<evidence type="ECO:0000313" key="1">
    <source>
        <dbReference type="EMBL" id="KAH3736884.1"/>
    </source>
</evidence>
<organism evidence="1 2">
    <name type="scientific">Dreissena polymorpha</name>
    <name type="common">Zebra mussel</name>
    <name type="synonym">Mytilus polymorpha</name>
    <dbReference type="NCBI Taxonomy" id="45954"/>
    <lineage>
        <taxon>Eukaryota</taxon>
        <taxon>Metazoa</taxon>
        <taxon>Spiralia</taxon>
        <taxon>Lophotrochozoa</taxon>
        <taxon>Mollusca</taxon>
        <taxon>Bivalvia</taxon>
        <taxon>Autobranchia</taxon>
        <taxon>Heteroconchia</taxon>
        <taxon>Euheterodonta</taxon>
        <taxon>Imparidentia</taxon>
        <taxon>Neoheterodontei</taxon>
        <taxon>Myida</taxon>
        <taxon>Dreissenoidea</taxon>
        <taxon>Dreissenidae</taxon>
        <taxon>Dreissena</taxon>
    </lineage>
</organism>
<evidence type="ECO:0000313" key="2">
    <source>
        <dbReference type="Proteomes" id="UP000828390"/>
    </source>
</evidence>
<reference evidence="1" key="1">
    <citation type="journal article" date="2019" name="bioRxiv">
        <title>The Genome of the Zebra Mussel, Dreissena polymorpha: A Resource for Invasive Species Research.</title>
        <authorList>
            <person name="McCartney M.A."/>
            <person name="Auch B."/>
            <person name="Kono T."/>
            <person name="Mallez S."/>
            <person name="Zhang Y."/>
            <person name="Obille A."/>
            <person name="Becker A."/>
            <person name="Abrahante J.E."/>
            <person name="Garbe J."/>
            <person name="Badalamenti J.P."/>
            <person name="Herman A."/>
            <person name="Mangelson H."/>
            <person name="Liachko I."/>
            <person name="Sullivan S."/>
            <person name="Sone E.D."/>
            <person name="Koren S."/>
            <person name="Silverstein K.A.T."/>
            <person name="Beckman K.B."/>
            <person name="Gohl D.M."/>
        </authorList>
    </citation>
    <scope>NUCLEOTIDE SEQUENCE</scope>
    <source>
        <strain evidence="1">Duluth1</strain>
        <tissue evidence="1">Whole animal</tissue>
    </source>
</reference>
<dbReference type="AlphaFoldDB" id="A0A9D4HXV4"/>
<comment type="caution">
    <text evidence="1">The sequence shown here is derived from an EMBL/GenBank/DDBJ whole genome shotgun (WGS) entry which is preliminary data.</text>
</comment>
<reference evidence="1" key="2">
    <citation type="submission" date="2020-11" db="EMBL/GenBank/DDBJ databases">
        <authorList>
            <person name="McCartney M.A."/>
            <person name="Auch B."/>
            <person name="Kono T."/>
            <person name="Mallez S."/>
            <person name="Becker A."/>
            <person name="Gohl D.M."/>
            <person name="Silverstein K.A.T."/>
            <person name="Koren S."/>
            <person name="Bechman K.B."/>
            <person name="Herman A."/>
            <person name="Abrahante J.E."/>
            <person name="Garbe J."/>
        </authorList>
    </citation>
    <scope>NUCLEOTIDE SEQUENCE</scope>
    <source>
        <strain evidence="1">Duluth1</strain>
        <tissue evidence="1">Whole animal</tissue>
    </source>
</reference>
<dbReference type="EMBL" id="JAIWYP010000011">
    <property type="protein sequence ID" value="KAH3736884.1"/>
    <property type="molecule type" value="Genomic_DNA"/>
</dbReference>